<sequence>MPFYDGWIPKWGSAYWRWTVASVPIAWYLVSRRRRADTTQDRTDFDGFLKAVEPVGSTGSQLKPGKMSGPIDAFYKDAGIQGDSRNPLDFDSFLLSSRTGVKSQAESPNTQRLAEMRHPGPSPDMKPVTILYGTEYGFSKEIAEKLCQQLQTSGSFWPLLENMADHPQGYDFSKTQVALVACSTQGDGVPPTESRDFCEWLFSGKAGTLGHIKFAVCALGDKSYTHFCRCGKLLDVAFETAGAQRLVDRVDVNKEDWTAVDMWLAAVVQAVKDLRLQSFGDLGLATSPSAGAEKGHGPKKWGKSRPFWGTVLALESLCVLKNADDKNTVRMEVDLGNSGITYLPGDALGLYPSNDIKAVEELIRVMGASASDQVPVPSWHYDEGEGTRDKMTLAEVLAKCYDIRSPKPELLKLLVSALDTDEHAGNGYGSSASTYTTNGGIPAARHQQLRCALSDTAAMDQYLAPRHVVDILEDAGPGRLTVTQVLLCLRQLQPRLYSISSSPLEDPCRVQVTVAEVKYESLDKARVGVCSTMISERLQVGVRVPVYVHKNPDFRLPSSSSTPIIMVGPGTGLAPFRSFIMQRLTEHRPGESLGRMLLYFGCRRRDQDYLYGKALEEWAADNKITLFTAFSREQKEKVYVQNRLAESADLVWELLQQGGHFYVCGDAGSMAGAVEQTLLQLISERLDGSREAAGAYLQALSDAGRYQRDVWY</sequence>
<dbReference type="PROSITE" id="PS50902">
    <property type="entry name" value="FLAVODOXIN_LIKE"/>
    <property type="match status" value="1"/>
</dbReference>
<evidence type="ECO:0000259" key="9">
    <source>
        <dbReference type="PROSITE" id="PS50902"/>
    </source>
</evidence>
<keyword evidence="6" id="KW-0521">NADP</keyword>
<dbReference type="InterPro" id="IPR039261">
    <property type="entry name" value="FNR_nucleotide-bd"/>
</dbReference>
<evidence type="ECO:0000256" key="6">
    <source>
        <dbReference type="ARBA" id="ARBA00022857"/>
    </source>
</evidence>
<keyword evidence="7" id="KW-0560">Oxidoreductase</keyword>
<dbReference type="InterPro" id="IPR017938">
    <property type="entry name" value="Riboflavin_synthase-like_b-brl"/>
</dbReference>
<comment type="cofactor">
    <cofactor evidence="1">
        <name>FMN</name>
        <dbReference type="ChEBI" id="CHEBI:58210"/>
    </cofactor>
</comment>
<dbReference type="Gene3D" id="2.40.30.10">
    <property type="entry name" value="Translation factors"/>
    <property type="match status" value="1"/>
</dbReference>
<comment type="cofactor">
    <cofactor evidence="2">
        <name>FAD</name>
        <dbReference type="ChEBI" id="CHEBI:57692"/>
    </cofactor>
</comment>
<comment type="caution">
    <text evidence="11">The sequence shown here is derived from an EMBL/GenBank/DDBJ whole genome shotgun (WGS) entry which is preliminary data.</text>
</comment>
<accession>A0ABQ5SGL8</accession>
<evidence type="ECO:0000256" key="4">
    <source>
        <dbReference type="ARBA" id="ARBA00022643"/>
    </source>
</evidence>
<keyword evidence="3" id="KW-0285">Flavoprotein</keyword>
<feature type="domain" description="FAD-binding FR-type" evidence="10">
    <location>
        <begin position="304"/>
        <end position="557"/>
    </location>
</feature>
<proteinExistence type="predicted"/>
<dbReference type="Gene3D" id="3.40.50.360">
    <property type="match status" value="1"/>
</dbReference>
<dbReference type="Pfam" id="PF00667">
    <property type="entry name" value="FAD_binding_1"/>
    <property type="match status" value="2"/>
</dbReference>
<dbReference type="InterPro" id="IPR029039">
    <property type="entry name" value="Flavoprotein-like_sf"/>
</dbReference>
<dbReference type="Proteomes" id="UP001165090">
    <property type="component" value="Unassembled WGS sequence"/>
</dbReference>
<dbReference type="InterPro" id="IPR023173">
    <property type="entry name" value="NADPH_Cyt_P450_Rdtase_alpha"/>
</dbReference>
<dbReference type="Pfam" id="PF00258">
    <property type="entry name" value="Flavodoxin_1"/>
    <property type="match status" value="1"/>
</dbReference>
<organism evidence="11 12">
    <name type="scientific">Volvox africanus</name>
    <dbReference type="NCBI Taxonomy" id="51714"/>
    <lineage>
        <taxon>Eukaryota</taxon>
        <taxon>Viridiplantae</taxon>
        <taxon>Chlorophyta</taxon>
        <taxon>core chlorophytes</taxon>
        <taxon>Chlorophyceae</taxon>
        <taxon>CS clade</taxon>
        <taxon>Chlamydomonadales</taxon>
        <taxon>Volvocaceae</taxon>
        <taxon>Volvox</taxon>
    </lineage>
</organism>
<protein>
    <submittedName>
        <fullName evidence="11">Uncharacterized protein</fullName>
    </submittedName>
</protein>
<dbReference type="InterPro" id="IPR001709">
    <property type="entry name" value="Flavoprot_Pyr_Nucl_cyt_Rdtase"/>
</dbReference>
<dbReference type="InterPro" id="IPR001094">
    <property type="entry name" value="Flavdoxin-like"/>
</dbReference>
<dbReference type="SUPFAM" id="SSF52343">
    <property type="entry name" value="Ferredoxin reductase-like, C-terminal NADP-linked domain"/>
    <property type="match status" value="1"/>
</dbReference>
<dbReference type="InterPro" id="IPR017927">
    <property type="entry name" value="FAD-bd_FR_type"/>
</dbReference>
<evidence type="ECO:0000259" key="10">
    <source>
        <dbReference type="PROSITE" id="PS51384"/>
    </source>
</evidence>
<name>A0ABQ5SGL8_9CHLO</name>
<evidence type="ECO:0000256" key="1">
    <source>
        <dbReference type="ARBA" id="ARBA00001917"/>
    </source>
</evidence>
<dbReference type="Pfam" id="PF00175">
    <property type="entry name" value="NAD_binding_1"/>
    <property type="match status" value="1"/>
</dbReference>
<dbReference type="PROSITE" id="PS51384">
    <property type="entry name" value="FAD_FR"/>
    <property type="match status" value="1"/>
</dbReference>
<feature type="compositionally biased region" description="Polar residues" evidence="8">
    <location>
        <begin position="99"/>
        <end position="112"/>
    </location>
</feature>
<dbReference type="PRINTS" id="PR00371">
    <property type="entry name" value="FPNCR"/>
</dbReference>
<dbReference type="InterPro" id="IPR003097">
    <property type="entry name" value="CysJ-like_FAD-binding"/>
</dbReference>
<evidence type="ECO:0000256" key="5">
    <source>
        <dbReference type="ARBA" id="ARBA00022827"/>
    </source>
</evidence>
<evidence type="ECO:0000256" key="3">
    <source>
        <dbReference type="ARBA" id="ARBA00022630"/>
    </source>
</evidence>
<dbReference type="PRINTS" id="PR00369">
    <property type="entry name" value="FLAVODOXIN"/>
</dbReference>
<keyword evidence="12" id="KW-1185">Reference proteome</keyword>
<evidence type="ECO:0000313" key="11">
    <source>
        <dbReference type="EMBL" id="GLI69078.1"/>
    </source>
</evidence>
<gene>
    <name evidence="11" type="ORF">VaNZ11_013623</name>
</gene>
<reference evidence="11 12" key="1">
    <citation type="journal article" date="2023" name="IScience">
        <title>Expanded male sex-determining region conserved during the evolution of homothallism in the green alga Volvox.</title>
        <authorList>
            <person name="Yamamoto K."/>
            <person name="Matsuzaki R."/>
            <person name="Mahakham W."/>
            <person name="Heman W."/>
            <person name="Sekimoto H."/>
            <person name="Kawachi M."/>
            <person name="Minakuchi Y."/>
            <person name="Toyoda A."/>
            <person name="Nozaki H."/>
        </authorList>
    </citation>
    <scope>NUCLEOTIDE SEQUENCE [LARGE SCALE GENOMIC DNA]</scope>
    <source>
        <strain evidence="11 12">NIES-4468</strain>
    </source>
</reference>
<evidence type="ECO:0000313" key="12">
    <source>
        <dbReference type="Proteomes" id="UP001165090"/>
    </source>
</evidence>
<dbReference type="PANTHER" id="PTHR19384">
    <property type="entry name" value="NITRIC OXIDE SYNTHASE-RELATED"/>
    <property type="match status" value="1"/>
</dbReference>
<keyword evidence="5" id="KW-0274">FAD</keyword>
<dbReference type="SUPFAM" id="SSF63380">
    <property type="entry name" value="Riboflavin synthase domain-like"/>
    <property type="match status" value="1"/>
</dbReference>
<evidence type="ECO:0000256" key="8">
    <source>
        <dbReference type="SAM" id="MobiDB-lite"/>
    </source>
</evidence>
<dbReference type="InterPro" id="IPR001433">
    <property type="entry name" value="OxRdtase_FAD/NAD-bd"/>
</dbReference>
<feature type="domain" description="Flavodoxin-like" evidence="9">
    <location>
        <begin position="128"/>
        <end position="268"/>
    </location>
</feature>
<dbReference type="EMBL" id="BSDZ01000080">
    <property type="protein sequence ID" value="GLI69078.1"/>
    <property type="molecule type" value="Genomic_DNA"/>
</dbReference>
<evidence type="ECO:0000256" key="2">
    <source>
        <dbReference type="ARBA" id="ARBA00001974"/>
    </source>
</evidence>
<dbReference type="InterPro" id="IPR008254">
    <property type="entry name" value="Flavodoxin/NO_synth"/>
</dbReference>
<dbReference type="Gene3D" id="1.20.990.10">
    <property type="entry name" value="NADPH-cytochrome p450 Reductase, Chain A, domain 3"/>
    <property type="match status" value="1"/>
</dbReference>
<dbReference type="SUPFAM" id="SSF52218">
    <property type="entry name" value="Flavoproteins"/>
    <property type="match status" value="1"/>
</dbReference>
<dbReference type="Gene3D" id="3.40.50.80">
    <property type="entry name" value="Nucleotide-binding domain of ferredoxin-NADP reductase (FNR) module"/>
    <property type="match status" value="1"/>
</dbReference>
<feature type="region of interest" description="Disordered" evidence="8">
    <location>
        <begin position="99"/>
        <end position="126"/>
    </location>
</feature>
<keyword evidence="4" id="KW-0288">FMN</keyword>
<evidence type="ECO:0000256" key="7">
    <source>
        <dbReference type="ARBA" id="ARBA00023002"/>
    </source>
</evidence>
<dbReference type="PANTHER" id="PTHR19384:SF128">
    <property type="entry name" value="NADPH OXIDOREDUCTASE A"/>
    <property type="match status" value="1"/>
</dbReference>